<reference evidence="1" key="1">
    <citation type="submission" date="2020-09" db="EMBL/GenBank/DDBJ databases">
        <title>A novel bacterium of genus Bacillus, isolated from South China Sea.</title>
        <authorList>
            <person name="Huang H."/>
            <person name="Mo K."/>
            <person name="Hu Y."/>
        </authorList>
    </citation>
    <scope>NUCLEOTIDE SEQUENCE</scope>
    <source>
        <strain evidence="1">IB182487</strain>
    </source>
</reference>
<organism evidence="1 2">
    <name type="scientific">Metabacillus arenae</name>
    <dbReference type="NCBI Taxonomy" id="2771434"/>
    <lineage>
        <taxon>Bacteria</taxon>
        <taxon>Bacillati</taxon>
        <taxon>Bacillota</taxon>
        <taxon>Bacilli</taxon>
        <taxon>Bacillales</taxon>
        <taxon>Bacillaceae</taxon>
        <taxon>Metabacillus</taxon>
    </lineage>
</organism>
<dbReference type="EMBL" id="JACXAI010000002">
    <property type="protein sequence ID" value="MBD1379175.1"/>
    <property type="molecule type" value="Genomic_DNA"/>
</dbReference>
<evidence type="ECO:0000313" key="2">
    <source>
        <dbReference type="Proteomes" id="UP000626844"/>
    </source>
</evidence>
<comment type="caution">
    <text evidence="1">The sequence shown here is derived from an EMBL/GenBank/DDBJ whole genome shotgun (WGS) entry which is preliminary data.</text>
</comment>
<name>A0A926RW45_9BACI</name>
<dbReference type="AlphaFoldDB" id="A0A926RW45"/>
<protein>
    <submittedName>
        <fullName evidence="1">Uncharacterized protein</fullName>
    </submittedName>
</protein>
<gene>
    <name evidence="1" type="ORF">IC621_02930</name>
</gene>
<keyword evidence="2" id="KW-1185">Reference proteome</keyword>
<evidence type="ECO:0000313" key="1">
    <source>
        <dbReference type="EMBL" id="MBD1379175.1"/>
    </source>
</evidence>
<proteinExistence type="predicted"/>
<sequence length="51" mass="5769">MSYCDNCVDGGNELSWLDDKGNIQTQYAVCETCKGTRWIELIKEDSTHAIN</sequence>
<accession>A0A926RW45</accession>
<dbReference type="RefSeq" id="WP_191155541.1">
    <property type="nucleotide sequence ID" value="NZ_JACXAI010000002.1"/>
</dbReference>
<dbReference type="Proteomes" id="UP000626844">
    <property type="component" value="Unassembled WGS sequence"/>
</dbReference>